<keyword evidence="2 3" id="KW-0808">Transferase</keyword>
<dbReference type="SUPFAM" id="SSF53756">
    <property type="entry name" value="UDP-Glycosyltransferase/glycogen phosphorylase"/>
    <property type="match status" value="1"/>
</dbReference>
<reference evidence="3 4" key="1">
    <citation type="submission" date="2016-10" db="EMBL/GenBank/DDBJ databases">
        <authorList>
            <person name="de Groot N.N."/>
        </authorList>
    </citation>
    <scope>NUCLEOTIDE SEQUENCE [LARGE SCALE GENOMIC DNA]</scope>
    <source>
        <strain evidence="3 4">DSM 43357</strain>
    </source>
</reference>
<accession>A0A1H7XZ01</accession>
<proteinExistence type="predicted"/>
<protein>
    <submittedName>
        <fullName evidence="3">ADP-heptose:LPS heptosyltransferase</fullName>
    </submittedName>
</protein>
<sequence length="360" mass="37873">MSVRGRADGLVDGVERIAVLRADALGHFVLAVPALEALKLAYPGATLTLLGKPWHAGFLKGRPGPVDEVVALPPITGVSTGESGHAAPEGFVTRLRRRRFDLAVQIHGGGRYSNPFVRSLGARVTAGLRAPDATPLDRSVPYLYFQQETLRSLEVAALVGATAERMEPRIAVTRADREELARTLGEPPPGLVALHPGASDPRRRWPAASFAAVADRLGRPAVVTGTPAEAALVARTVAAMRRPAVPVLNLGVGGLAALYERCSLVVSNDTGARHLAAAVGTPTVGLYWCGNLINAGPLTCSGHRPLISWTLTCPSCGTSGVDLTRRCPHDVSWVADIPVDEVVEQARALLDGEDVPGARP</sequence>
<dbReference type="GO" id="GO:0008713">
    <property type="term" value="F:ADP-heptose-lipopolysaccharide heptosyltransferase activity"/>
    <property type="evidence" value="ECO:0007669"/>
    <property type="project" value="TreeGrafter"/>
</dbReference>
<dbReference type="InterPro" id="IPR051199">
    <property type="entry name" value="LPS_LOS_Heptosyltrfase"/>
</dbReference>
<dbReference type="Gene3D" id="3.40.50.2000">
    <property type="entry name" value="Glycogen Phosphorylase B"/>
    <property type="match status" value="2"/>
</dbReference>
<dbReference type="STRING" id="46177.SAMN05660976_05048"/>
<dbReference type="PANTHER" id="PTHR30160">
    <property type="entry name" value="TETRAACYLDISACCHARIDE 4'-KINASE-RELATED"/>
    <property type="match status" value="1"/>
</dbReference>
<gene>
    <name evidence="3" type="ORF">SAMN05660976_05048</name>
</gene>
<keyword evidence="1" id="KW-0328">Glycosyltransferase</keyword>
<dbReference type="InterPro" id="IPR002201">
    <property type="entry name" value="Glyco_trans_9"/>
</dbReference>
<dbReference type="OrthoDB" id="9807356at2"/>
<name>A0A1H7XZ01_9ACTN</name>
<evidence type="ECO:0000256" key="2">
    <source>
        <dbReference type="ARBA" id="ARBA00022679"/>
    </source>
</evidence>
<evidence type="ECO:0000313" key="3">
    <source>
        <dbReference type="EMBL" id="SEM39196.1"/>
    </source>
</evidence>
<dbReference type="GO" id="GO:0009244">
    <property type="term" value="P:lipopolysaccharide core region biosynthetic process"/>
    <property type="evidence" value="ECO:0007669"/>
    <property type="project" value="TreeGrafter"/>
</dbReference>
<evidence type="ECO:0000256" key="1">
    <source>
        <dbReference type="ARBA" id="ARBA00022676"/>
    </source>
</evidence>
<dbReference type="CDD" id="cd03789">
    <property type="entry name" value="GT9_LPS_heptosyltransferase"/>
    <property type="match status" value="1"/>
</dbReference>
<organism evidence="3 4">
    <name type="scientific">Nonomuraea pusilla</name>
    <dbReference type="NCBI Taxonomy" id="46177"/>
    <lineage>
        <taxon>Bacteria</taxon>
        <taxon>Bacillati</taxon>
        <taxon>Actinomycetota</taxon>
        <taxon>Actinomycetes</taxon>
        <taxon>Streptosporangiales</taxon>
        <taxon>Streptosporangiaceae</taxon>
        <taxon>Nonomuraea</taxon>
    </lineage>
</organism>
<keyword evidence="4" id="KW-1185">Reference proteome</keyword>
<dbReference type="RefSeq" id="WP_091103151.1">
    <property type="nucleotide sequence ID" value="NZ_FOBF01000012.1"/>
</dbReference>
<dbReference type="EMBL" id="FOBF01000012">
    <property type="protein sequence ID" value="SEM39196.1"/>
    <property type="molecule type" value="Genomic_DNA"/>
</dbReference>
<dbReference type="GO" id="GO:0005829">
    <property type="term" value="C:cytosol"/>
    <property type="evidence" value="ECO:0007669"/>
    <property type="project" value="TreeGrafter"/>
</dbReference>
<dbReference type="Proteomes" id="UP000198953">
    <property type="component" value="Unassembled WGS sequence"/>
</dbReference>
<dbReference type="Pfam" id="PF01075">
    <property type="entry name" value="Glyco_transf_9"/>
    <property type="match status" value="1"/>
</dbReference>
<dbReference type="AlphaFoldDB" id="A0A1H7XZ01"/>
<evidence type="ECO:0000313" key="4">
    <source>
        <dbReference type="Proteomes" id="UP000198953"/>
    </source>
</evidence>